<dbReference type="EMBL" id="MN032614">
    <property type="protein sequence ID" value="QDJ96716.1"/>
    <property type="molecule type" value="Genomic_DNA"/>
</dbReference>
<name>A0A514TUL7_9CAUD</name>
<evidence type="ECO:0000313" key="1">
    <source>
        <dbReference type="EMBL" id="QDJ96716.1"/>
    </source>
</evidence>
<dbReference type="Proteomes" id="UP000317703">
    <property type="component" value="Segment"/>
</dbReference>
<reference evidence="1" key="1">
    <citation type="submission" date="2019-06" db="EMBL/GenBank/DDBJ databases">
        <title>Complete genome sequence of Aeromonas hydrophila bacteriophage PS1.</title>
        <authorList>
            <person name="Rai S."/>
            <person name="Tyagi A."/>
            <person name="Kumar N."/>
            <person name="Singh N."/>
        </authorList>
    </citation>
    <scope>NUCLEOTIDE SEQUENCE [LARGE SCALE GENOMIC DNA]</scope>
</reference>
<proteinExistence type="predicted"/>
<keyword evidence="2" id="KW-1185">Reference proteome</keyword>
<evidence type="ECO:0000313" key="2">
    <source>
        <dbReference type="Proteomes" id="UP000317703"/>
    </source>
</evidence>
<accession>A0A514TUL7</accession>
<sequence length="195" mass="22292">MKKDVSMKDTITELSTDNTGFYGVRFGALGEPYITLYKDRFNLLGFDAKLCAKVFGFIHRSTAITIEISCQTLKLTFFSKGCEIGNSFAIAVNETDYTTRNMNQSDALIFIKREIISNCMDKILDLPSRRRKALCALLSLINDEHVTKYKIGHRYKLVKHRGRFRLLFGDTIASDVNCIEELTKDMFVHHYPALV</sequence>
<gene>
    <name evidence="1" type="ORF">PS1_0205</name>
</gene>
<organism evidence="1 2">
    <name type="scientific">Aeromonas phage PS1</name>
    <dbReference type="NCBI Taxonomy" id="2591406"/>
    <lineage>
        <taxon>Viruses</taxon>
        <taxon>Duplodnaviria</taxon>
        <taxon>Heunggongvirae</taxon>
        <taxon>Uroviricota</taxon>
        <taxon>Caudoviricetes</taxon>
        <taxon>Chimalliviridae</taxon>
        <taxon>Ferozepurvirus</taxon>
        <taxon>Ferozepurvirus PS1</taxon>
    </lineage>
</organism>
<protein>
    <submittedName>
        <fullName evidence="1">Uncharacterized protein</fullName>
    </submittedName>
</protein>